<dbReference type="RefSeq" id="XP_844702.1">
    <property type="nucleotide sequence ID" value="XM_839609.1"/>
</dbReference>
<proteinExistence type="predicted"/>
<reference evidence="3 4" key="2">
    <citation type="journal article" date="2005" name="Science">
        <title>The genome of the African trypanosome Trypanosoma brucei.</title>
        <authorList>
            <person name="Berriman M."/>
            <person name="Ghedin E."/>
            <person name="Hertz-Fowler C."/>
            <person name="Blandin G."/>
            <person name="Renauld H."/>
            <person name="Bartholomeu D.C."/>
            <person name="Lennard N.J."/>
            <person name="Caler E."/>
            <person name="Hamlin N.E."/>
            <person name="Haas B."/>
            <person name="Bohme U."/>
            <person name="Hannick L."/>
            <person name="Aslett M.A."/>
            <person name="Shallom J."/>
            <person name="Marcello L."/>
            <person name="Hou L."/>
            <person name="Wickstead B."/>
            <person name="Alsmark U.C."/>
            <person name="Arrowsmith C."/>
            <person name="Atkin R.J."/>
            <person name="Barron A.J."/>
            <person name="Bringaud F."/>
            <person name="Brooks K."/>
            <person name="Carrington M."/>
            <person name="Cherevach I."/>
            <person name="Chillingworth T.J."/>
            <person name="Churcher C."/>
            <person name="Clark L.N."/>
            <person name="Corton C.H."/>
            <person name="Cronin A."/>
            <person name="Davies R.M."/>
            <person name="Doggett J."/>
            <person name="Djikeng A."/>
            <person name="Feldblyum T."/>
            <person name="Field M.C."/>
            <person name="Fraser A."/>
            <person name="Goodhead I."/>
            <person name="Hance Z."/>
            <person name="Harper D."/>
            <person name="Harris B.R."/>
            <person name="Hauser H."/>
            <person name="Hostetler J."/>
            <person name="Ivens A."/>
            <person name="Jagels K."/>
            <person name="Johnson D."/>
            <person name="Johnson J."/>
            <person name="Jones K."/>
            <person name="Kerhornou A.X."/>
            <person name="Koo H."/>
            <person name="Larke N."/>
            <person name="Landfear S."/>
            <person name="Larkin C."/>
            <person name="Leech V."/>
            <person name="Line A."/>
            <person name="Lord A."/>
            <person name="Macleod A."/>
            <person name="Mooney P.J."/>
            <person name="Moule S."/>
            <person name="Martin D.M."/>
            <person name="Morgan G.W."/>
            <person name="Mungall K."/>
            <person name="Norbertczak H."/>
            <person name="Ormond D."/>
            <person name="Pai G."/>
            <person name="Peacock C.S."/>
            <person name="Peterson J."/>
            <person name="Quail M.A."/>
            <person name="Rabbinowitsch E."/>
            <person name="Rajandream M.A."/>
            <person name="Reitter C."/>
            <person name="Salzberg S.L."/>
            <person name="Sanders M."/>
            <person name="Schobel S."/>
            <person name="Sharp S."/>
            <person name="Simmonds M."/>
            <person name="Simpson A.J."/>
            <person name="Tallon L."/>
            <person name="Turner C.M."/>
            <person name="Tait A."/>
            <person name="Tivey A.R."/>
            <person name="Van Aken S."/>
            <person name="Walker D."/>
            <person name="Wanless D."/>
            <person name="Wang S."/>
            <person name="White B."/>
            <person name="White O."/>
            <person name="Whitehead S."/>
            <person name="Woodward J."/>
            <person name="Wortman J."/>
            <person name="Adams M.D."/>
            <person name="Embley T.M."/>
            <person name="Gull K."/>
            <person name="Ullu E."/>
            <person name="Barry J.D."/>
            <person name="Fairlamb A.H."/>
            <person name="Opperdoes F."/>
            <person name="Barrell B.G."/>
            <person name="Donelson J.E."/>
            <person name="Hall N."/>
            <person name="Fraser C.M."/>
            <person name="Melville S.E."/>
            <person name="El-Sayed N.M."/>
        </authorList>
    </citation>
    <scope>NUCLEOTIDE SEQUENCE [LARGE SCALE GENOMIC DNA]</scope>
    <source>
        <strain evidence="3 4">927/4 GUTat10.1</strain>
    </source>
</reference>
<dbReference type="Proteomes" id="UP000008524">
    <property type="component" value="Chromosome 5"/>
</dbReference>
<evidence type="ECO:0000313" key="4">
    <source>
        <dbReference type="Proteomes" id="UP000008524"/>
    </source>
</evidence>
<gene>
    <name evidence="3" type="primary">Tb05.25N21.240</name>
    <name evidence="2" type="ORF">Tb927.5.170</name>
</gene>
<dbReference type="KEGG" id="tbr:Tb927.5.170"/>
<evidence type="ECO:0000313" key="3">
    <source>
        <dbReference type="EMBL" id="AAZ11143.1"/>
    </source>
</evidence>
<accession>D6XFW6</accession>
<dbReference type="PaxDb" id="5691-AAZ11143"/>
<evidence type="ECO:0000313" key="2">
    <source>
        <dbReference type="EMBL" id="AAX69697.1"/>
    </source>
</evidence>
<protein>
    <submittedName>
        <fullName evidence="2">Uncharacterized protein</fullName>
    </submittedName>
</protein>
<evidence type="ECO:0000256" key="1">
    <source>
        <dbReference type="SAM" id="MobiDB-lite"/>
    </source>
</evidence>
<name>Q57XH2_TRYB2</name>
<reference evidence="3" key="1">
    <citation type="journal article" date="2005" name="Science">
        <title>Comparative genomics of trypanosomatid parasitic protozoa.</title>
        <authorList>
            <person name="El-Sayed N.M."/>
            <person name="Myler P.J."/>
            <person name="Blandin G."/>
            <person name="Berriman M."/>
            <person name="Crabtree J."/>
            <person name="Aggarwal G."/>
            <person name="Caler E."/>
            <person name="Renauld H."/>
            <person name="Worthey E.A."/>
            <person name="Hertz-Fowler C."/>
            <person name="Ghedin E."/>
            <person name="Peacock C."/>
            <person name="Bartholomeu D.C."/>
            <person name="Haas B.J."/>
            <person name="Tran A.N."/>
            <person name="Wortman J.R."/>
            <person name="Alsmark U.C."/>
            <person name="Angiuoli S."/>
            <person name="Anupama A."/>
            <person name="Badger J."/>
            <person name="Bringaud F."/>
            <person name="Cadag E."/>
            <person name="Carlton J.M."/>
            <person name="Cerqueira G.C."/>
            <person name="Creasy T."/>
            <person name="Delcher A.L."/>
            <person name="Djikeng A."/>
            <person name="Embley T.M."/>
            <person name="Hauser C."/>
            <person name="Ivens A.C."/>
            <person name="Kummerfeld S.K."/>
            <person name="Pereira-Leal J.B."/>
            <person name="Nilsson D."/>
            <person name="Peterson J."/>
            <person name="Salzberg S.L."/>
            <person name="Shallom J."/>
            <person name="Silva J.C."/>
            <person name="Sundaram J."/>
            <person name="Westenberger S."/>
            <person name="White O."/>
            <person name="Melville S.E."/>
            <person name="Donelson J.E."/>
            <person name="Andersson B."/>
            <person name="Stuart K.D."/>
            <person name="Hall N."/>
        </authorList>
    </citation>
    <scope>NUCLEOTIDE SEQUENCE</scope>
    <source>
        <strain evidence="3">927/4 GUTat10.1</strain>
    </source>
</reference>
<dbReference type="EMBL" id="AC159418">
    <property type="protein sequence ID" value="AAX69697.1"/>
    <property type="molecule type" value="Genomic_DNA"/>
</dbReference>
<feature type="compositionally biased region" description="Basic and acidic residues" evidence="1">
    <location>
        <begin position="37"/>
        <end position="50"/>
    </location>
</feature>
<reference evidence="3" key="4">
    <citation type="submission" date="2005-04" db="EMBL/GenBank/DDBJ databases">
        <title>Sequencing, closure, and annotation of Trypanosoma brucei chromosomes 2 through 8.</title>
        <authorList>
            <person name="Ghedin E."/>
            <person name="Blandin G."/>
            <person name="Bartholomeu D."/>
            <person name="Caler E."/>
            <person name="Haas B."/>
            <person name="Hannick L."/>
            <person name="Shallom J."/>
            <person name="Hou L."/>
            <person name="Djikeng A."/>
            <person name="Feldblyum T."/>
            <person name="Hostetler J."/>
            <person name="Johnson J."/>
            <person name="Jones K."/>
            <person name="Koo H.L."/>
            <person name="Larkin C."/>
            <person name="Pai G."/>
            <person name="Peterson J."/>
            <person name="Khalak H.G."/>
            <person name="Salzberg S."/>
            <person name="Simpson A.J."/>
            <person name="Tallon L."/>
            <person name="Van Aken S."/>
            <person name="Wanless D."/>
            <person name="White O."/>
            <person name="Wortman J."/>
            <person name="Fraser C.M."/>
            <person name="El-Sayed N.M.A."/>
        </authorList>
    </citation>
    <scope>NUCLEOTIDE SEQUENCE</scope>
    <source>
        <strain evidence="3">927/4 GUTat10.1</strain>
    </source>
</reference>
<dbReference type="GeneID" id="3657131"/>
<dbReference type="EMBL" id="CP000068">
    <property type="protein sequence ID" value="AAZ11143.1"/>
    <property type="molecule type" value="Genomic_DNA"/>
</dbReference>
<organism evidence="2 4">
    <name type="scientific">Trypanosoma brucei brucei (strain 927/4 GUTat10.1)</name>
    <dbReference type="NCBI Taxonomy" id="185431"/>
    <lineage>
        <taxon>Eukaryota</taxon>
        <taxon>Discoba</taxon>
        <taxon>Euglenozoa</taxon>
        <taxon>Kinetoplastea</taxon>
        <taxon>Metakinetoplastina</taxon>
        <taxon>Trypanosomatida</taxon>
        <taxon>Trypanosomatidae</taxon>
        <taxon>Trypanosoma</taxon>
    </lineage>
</organism>
<feature type="region of interest" description="Disordered" evidence="1">
    <location>
        <begin position="22"/>
        <end position="50"/>
    </location>
</feature>
<reference evidence="2" key="3">
    <citation type="submission" date="2005-04" db="EMBL/GenBank/DDBJ databases">
        <title>.</title>
        <authorList>
            <person name="Ghedin E."/>
            <person name="Blandin G."/>
            <person name="Bartholomeu D."/>
            <person name="Caler E."/>
            <person name="Haas B."/>
            <person name="Hannick L."/>
            <person name="Shallom J."/>
            <person name="Hou L."/>
            <person name="Djikeng A."/>
            <person name="Feldblyum T."/>
            <person name="Hostetler J."/>
            <person name="Johnson J."/>
            <person name="Jones K."/>
            <person name="Koo H.L."/>
            <person name="Larkin C."/>
            <person name="Pai G."/>
            <person name="Peterson J."/>
            <person name="Khalak H.G."/>
            <person name="Salzberg S."/>
            <person name="Simpson A.J."/>
            <person name="Tallon L."/>
            <person name="Van Aken S."/>
            <person name="Wanless D."/>
            <person name="White O."/>
            <person name="Wortman J."/>
            <person name="Fraser C.M."/>
            <person name="El-Sayed N.M.A."/>
        </authorList>
    </citation>
    <scope>NUCLEOTIDE SEQUENCE</scope>
    <source>
        <strain evidence="2">GUTat10.1</strain>
    </source>
</reference>
<dbReference type="VEuPathDB" id="TriTrypDB:Tb927.5.170"/>
<dbReference type="InParanoid" id="Q57XH2"/>
<accession>Q57XH2</accession>
<keyword evidence="4" id="KW-1185">Reference proteome</keyword>
<sequence>MPNSRAQQLRLMELTKVSDRRSLLSSGTSMPTAAFTRHTEEISKTRDAVHKPYAKAERSHCCHDVKWEREPTATCKCSEIRIVEKRLAVDTMGESSQARETPALDSVTRRMVKTVTLSWRRHRNDHDVGERTGKRCKM</sequence>
<dbReference type="AlphaFoldDB" id="Q57XH2"/>